<dbReference type="EMBL" id="BAAADE010000009">
    <property type="protein sequence ID" value="GAA0611981.1"/>
    <property type="molecule type" value="Genomic_DNA"/>
</dbReference>
<sequence length="78" mass="8267">MTTDTYKNVAGVVIAHDDDNVASILSDAASKIMGVPFGHKIALKPIVKGAEIYKYGVVIAHATADIEQGEHVHVHNCA</sequence>
<dbReference type="Proteomes" id="UP001424441">
    <property type="component" value="Unassembled WGS sequence"/>
</dbReference>
<evidence type="ECO:0000313" key="1">
    <source>
        <dbReference type="EMBL" id="GAA0611981.1"/>
    </source>
</evidence>
<evidence type="ECO:0000313" key="2">
    <source>
        <dbReference type="Proteomes" id="UP001424441"/>
    </source>
</evidence>
<dbReference type="RefSeq" id="WP_343807121.1">
    <property type="nucleotide sequence ID" value="NZ_BAAADE010000009.1"/>
</dbReference>
<gene>
    <name evidence="1" type="ORF">GCM10008943_29330</name>
</gene>
<reference evidence="2" key="1">
    <citation type="journal article" date="2019" name="Int. J. Syst. Evol. Microbiol.">
        <title>The Global Catalogue of Microorganisms (GCM) 10K type strain sequencing project: providing services to taxonomists for standard genome sequencing and annotation.</title>
        <authorList>
            <consortium name="The Broad Institute Genomics Platform"/>
            <consortium name="The Broad Institute Genome Sequencing Center for Infectious Disease"/>
            <person name="Wu L."/>
            <person name="Ma J."/>
        </authorList>
    </citation>
    <scope>NUCLEOTIDE SEQUENCE [LARGE SCALE GENOMIC DNA]</scope>
    <source>
        <strain evidence="2">JCM 15115</strain>
    </source>
</reference>
<accession>A0ABP3RK57</accession>
<protein>
    <submittedName>
        <fullName evidence="1">Uncharacterized protein</fullName>
    </submittedName>
</protein>
<dbReference type="InterPro" id="IPR044144">
    <property type="entry name" value="SAF_UxaA/GarD"/>
</dbReference>
<dbReference type="CDD" id="cd11613">
    <property type="entry name" value="SAF_AH_GD"/>
    <property type="match status" value="1"/>
</dbReference>
<name>A0ABP3RK57_9HYPH</name>
<organism evidence="1 2">
    <name type="scientific">Paenochrobactrum glaciei</name>
    <dbReference type="NCBI Taxonomy" id="486407"/>
    <lineage>
        <taxon>Bacteria</taxon>
        <taxon>Pseudomonadati</taxon>
        <taxon>Pseudomonadota</taxon>
        <taxon>Alphaproteobacteria</taxon>
        <taxon>Hyphomicrobiales</taxon>
        <taxon>Brucellaceae</taxon>
        <taxon>Paenochrobactrum</taxon>
    </lineage>
</organism>
<proteinExistence type="predicted"/>
<dbReference type="Gene3D" id="2.30.130.110">
    <property type="match status" value="1"/>
</dbReference>
<comment type="caution">
    <text evidence="1">The sequence shown here is derived from an EMBL/GenBank/DDBJ whole genome shotgun (WGS) entry which is preliminary data.</text>
</comment>
<keyword evidence="2" id="KW-1185">Reference proteome</keyword>